<dbReference type="PRINTS" id="PR00180">
    <property type="entry name" value="CRETINALDHBP"/>
</dbReference>
<dbReference type="Pfam" id="PF00650">
    <property type="entry name" value="CRAL_TRIO"/>
    <property type="match status" value="1"/>
</dbReference>
<dbReference type="PROSITE" id="PS50191">
    <property type="entry name" value="CRAL_TRIO"/>
    <property type="match status" value="1"/>
</dbReference>
<comment type="caution">
    <text evidence="2">The sequence shown here is derived from an EMBL/GenBank/DDBJ whole genome shotgun (WGS) entry which is preliminary data.</text>
</comment>
<organism evidence="2 3">
    <name type="scientific">Ignelater luminosus</name>
    <name type="common">Cucubano</name>
    <name type="synonym">Pyrophorus luminosus</name>
    <dbReference type="NCBI Taxonomy" id="2038154"/>
    <lineage>
        <taxon>Eukaryota</taxon>
        <taxon>Metazoa</taxon>
        <taxon>Ecdysozoa</taxon>
        <taxon>Arthropoda</taxon>
        <taxon>Hexapoda</taxon>
        <taxon>Insecta</taxon>
        <taxon>Pterygota</taxon>
        <taxon>Neoptera</taxon>
        <taxon>Endopterygota</taxon>
        <taxon>Coleoptera</taxon>
        <taxon>Polyphaga</taxon>
        <taxon>Elateriformia</taxon>
        <taxon>Elateroidea</taxon>
        <taxon>Elateridae</taxon>
        <taxon>Agrypninae</taxon>
        <taxon>Pyrophorini</taxon>
        <taxon>Ignelater</taxon>
    </lineage>
</organism>
<dbReference type="CDD" id="cd00170">
    <property type="entry name" value="SEC14"/>
    <property type="match status" value="1"/>
</dbReference>
<dbReference type="InterPro" id="IPR011074">
    <property type="entry name" value="CRAL/TRIO_N_dom"/>
</dbReference>
<dbReference type="PANTHER" id="PTHR10174:SF208">
    <property type="entry name" value="CRAL-TRIO DOMAIN-CONTAINING PROTEIN DDB_G0278031"/>
    <property type="match status" value="1"/>
</dbReference>
<dbReference type="InterPro" id="IPR001251">
    <property type="entry name" value="CRAL-TRIO_dom"/>
</dbReference>
<dbReference type="GO" id="GO:0016020">
    <property type="term" value="C:membrane"/>
    <property type="evidence" value="ECO:0007669"/>
    <property type="project" value="TreeGrafter"/>
</dbReference>
<dbReference type="PANTHER" id="PTHR10174">
    <property type="entry name" value="ALPHA-TOCOPHEROL TRANSFER PROTEIN-RELATED"/>
    <property type="match status" value="1"/>
</dbReference>
<sequence>MSTRKWLTEPDEYVCTLPEETQRIAREELREDDNIRSQALASMRHWIMNNPRIVNCRLDAKFLLRFLRSKKFCVPQAQVALEQYLLLRQTFGVAFSNLDIRIPMMEELTDQGFILGCPNRDSQGRRIMIARPGVFDLYQYTNADMLRLTGIACETLLEDEENQIRGLVYFADGQGVGLSYLSLFTLKEAVRLVKNGERILPVRHKEVHGINVHPSMKFLCDFGTSLVSDKIKKRIKIYSDLNDFINNGNMDLELLPKEYGGSIPMSEMIASWKEELRKSHGLLLLHDQMCINENLFSAKEKEGAVSALKRGISGVHCGGEEDPLYGVTGNFRKLEVD</sequence>
<keyword evidence="3" id="KW-1185">Reference proteome</keyword>
<reference evidence="2" key="1">
    <citation type="submission" date="2019-08" db="EMBL/GenBank/DDBJ databases">
        <title>The genome of the North American firefly Photinus pyralis.</title>
        <authorList>
            <consortium name="Photinus pyralis genome working group"/>
            <person name="Fallon T.R."/>
            <person name="Sander Lower S.E."/>
            <person name="Weng J.-K."/>
        </authorList>
    </citation>
    <scope>NUCLEOTIDE SEQUENCE</scope>
    <source>
        <strain evidence="2">TRF0915ILg1</strain>
        <tissue evidence="2">Whole body</tissue>
    </source>
</reference>
<evidence type="ECO:0000313" key="3">
    <source>
        <dbReference type="Proteomes" id="UP000801492"/>
    </source>
</evidence>
<name>A0A8K0GE04_IGNLU</name>
<dbReference type="SMART" id="SM01100">
    <property type="entry name" value="CRAL_TRIO_N"/>
    <property type="match status" value="1"/>
</dbReference>
<feature type="domain" description="CRAL-TRIO" evidence="1">
    <location>
        <begin position="101"/>
        <end position="267"/>
    </location>
</feature>
<dbReference type="SUPFAM" id="SSF46938">
    <property type="entry name" value="CRAL/TRIO N-terminal domain"/>
    <property type="match status" value="1"/>
</dbReference>
<proteinExistence type="predicted"/>
<evidence type="ECO:0000313" key="2">
    <source>
        <dbReference type="EMBL" id="KAF2898347.1"/>
    </source>
</evidence>
<dbReference type="SUPFAM" id="SSF52087">
    <property type="entry name" value="CRAL/TRIO domain"/>
    <property type="match status" value="1"/>
</dbReference>
<gene>
    <name evidence="2" type="ORF">ILUMI_07831</name>
</gene>
<dbReference type="OrthoDB" id="1434354at2759"/>
<dbReference type="InterPro" id="IPR036865">
    <property type="entry name" value="CRAL-TRIO_dom_sf"/>
</dbReference>
<accession>A0A8K0GE04</accession>
<dbReference type="Gene3D" id="1.20.5.1200">
    <property type="entry name" value="Alpha-tocopherol transfer"/>
    <property type="match status" value="1"/>
</dbReference>
<dbReference type="Gene3D" id="3.40.525.10">
    <property type="entry name" value="CRAL-TRIO lipid binding domain"/>
    <property type="match status" value="1"/>
</dbReference>
<dbReference type="AlphaFoldDB" id="A0A8K0GE04"/>
<protein>
    <recommendedName>
        <fullName evidence="1">CRAL-TRIO domain-containing protein</fullName>
    </recommendedName>
</protein>
<dbReference type="GO" id="GO:1902936">
    <property type="term" value="F:phosphatidylinositol bisphosphate binding"/>
    <property type="evidence" value="ECO:0007669"/>
    <property type="project" value="TreeGrafter"/>
</dbReference>
<dbReference type="SMART" id="SM00516">
    <property type="entry name" value="SEC14"/>
    <property type="match status" value="1"/>
</dbReference>
<dbReference type="Gene3D" id="1.10.8.20">
    <property type="entry name" value="N-terminal domain of phosphatidylinositol transfer protein sec14p"/>
    <property type="match status" value="1"/>
</dbReference>
<dbReference type="Proteomes" id="UP000801492">
    <property type="component" value="Unassembled WGS sequence"/>
</dbReference>
<evidence type="ECO:0000259" key="1">
    <source>
        <dbReference type="PROSITE" id="PS50191"/>
    </source>
</evidence>
<dbReference type="EMBL" id="VTPC01003572">
    <property type="protein sequence ID" value="KAF2898347.1"/>
    <property type="molecule type" value="Genomic_DNA"/>
</dbReference>
<dbReference type="InterPro" id="IPR036273">
    <property type="entry name" value="CRAL/TRIO_N_dom_sf"/>
</dbReference>